<keyword evidence="1" id="KW-0732">Signal</keyword>
<proteinExistence type="predicted"/>
<organism evidence="2 3">
    <name type="scientific">Blyttiomyces helicus</name>
    <dbReference type="NCBI Taxonomy" id="388810"/>
    <lineage>
        <taxon>Eukaryota</taxon>
        <taxon>Fungi</taxon>
        <taxon>Fungi incertae sedis</taxon>
        <taxon>Chytridiomycota</taxon>
        <taxon>Chytridiomycota incertae sedis</taxon>
        <taxon>Chytridiomycetes</taxon>
        <taxon>Chytridiomycetes incertae sedis</taxon>
        <taxon>Blyttiomyces</taxon>
    </lineage>
</organism>
<keyword evidence="3" id="KW-1185">Reference proteome</keyword>
<dbReference type="Proteomes" id="UP000269721">
    <property type="component" value="Unassembled WGS sequence"/>
</dbReference>
<name>A0A4P9WE40_9FUNG</name>
<evidence type="ECO:0000256" key="1">
    <source>
        <dbReference type="SAM" id="SignalP"/>
    </source>
</evidence>
<gene>
    <name evidence="2" type="ORF">BDK51DRAFT_29750</name>
</gene>
<evidence type="ECO:0000313" key="2">
    <source>
        <dbReference type="EMBL" id="RKO89953.1"/>
    </source>
</evidence>
<feature type="signal peptide" evidence="1">
    <location>
        <begin position="1"/>
        <end position="19"/>
    </location>
</feature>
<feature type="chain" id="PRO_5020750268" evidence="1">
    <location>
        <begin position="20"/>
        <end position="127"/>
    </location>
</feature>
<dbReference type="AlphaFoldDB" id="A0A4P9WE40"/>
<accession>A0A4P9WE40</accession>
<evidence type="ECO:0000313" key="3">
    <source>
        <dbReference type="Proteomes" id="UP000269721"/>
    </source>
</evidence>
<protein>
    <submittedName>
        <fullName evidence="2">Uncharacterized protein</fullName>
    </submittedName>
</protein>
<sequence length="127" mass="14420">MKFILPILAVAFLAGGGFPESQERHRYRIIDLPWHGEETHNYPPDPFPALSGPRAPGPGRRGFNFTLFRLWHRWWAESPLVMVSGWITAACERRCPSANWTDSSLASVFALLIAHLFHSSLFMMNPS</sequence>
<reference evidence="3" key="1">
    <citation type="journal article" date="2018" name="Nat. Microbiol.">
        <title>Leveraging single-cell genomics to expand the fungal tree of life.</title>
        <authorList>
            <person name="Ahrendt S.R."/>
            <person name="Quandt C.A."/>
            <person name="Ciobanu D."/>
            <person name="Clum A."/>
            <person name="Salamov A."/>
            <person name="Andreopoulos B."/>
            <person name="Cheng J.F."/>
            <person name="Woyke T."/>
            <person name="Pelin A."/>
            <person name="Henrissat B."/>
            <person name="Reynolds N.K."/>
            <person name="Benny G.L."/>
            <person name="Smith M.E."/>
            <person name="James T.Y."/>
            <person name="Grigoriev I.V."/>
        </authorList>
    </citation>
    <scope>NUCLEOTIDE SEQUENCE [LARGE SCALE GENOMIC DNA]</scope>
</reference>
<dbReference type="EMBL" id="KZ995802">
    <property type="protein sequence ID" value="RKO89953.1"/>
    <property type="molecule type" value="Genomic_DNA"/>
</dbReference>